<gene>
    <name evidence="1" type="ORF">OESDEN_23150</name>
</gene>
<name>A0A0B1S202_OESDE</name>
<dbReference type="Proteomes" id="UP000053660">
    <property type="component" value="Unassembled WGS sequence"/>
</dbReference>
<organism evidence="1 2">
    <name type="scientific">Oesophagostomum dentatum</name>
    <name type="common">Nodular worm</name>
    <dbReference type="NCBI Taxonomy" id="61180"/>
    <lineage>
        <taxon>Eukaryota</taxon>
        <taxon>Metazoa</taxon>
        <taxon>Ecdysozoa</taxon>
        <taxon>Nematoda</taxon>
        <taxon>Chromadorea</taxon>
        <taxon>Rhabditida</taxon>
        <taxon>Rhabditina</taxon>
        <taxon>Rhabditomorpha</taxon>
        <taxon>Strongyloidea</taxon>
        <taxon>Strongylidae</taxon>
        <taxon>Oesophagostomum</taxon>
    </lineage>
</organism>
<protein>
    <submittedName>
        <fullName evidence="1">Uncharacterized protein</fullName>
    </submittedName>
</protein>
<keyword evidence="2" id="KW-1185">Reference proteome</keyword>
<proteinExistence type="predicted"/>
<reference evidence="1 2" key="1">
    <citation type="submission" date="2014-03" db="EMBL/GenBank/DDBJ databases">
        <title>Draft genome of the hookworm Oesophagostomum dentatum.</title>
        <authorList>
            <person name="Mitreva M."/>
        </authorList>
    </citation>
    <scope>NUCLEOTIDE SEQUENCE [LARGE SCALE GENOMIC DNA]</scope>
    <source>
        <strain evidence="1 2">OD-Hann</strain>
    </source>
</reference>
<dbReference type="Gene3D" id="1.25.40.280">
    <property type="entry name" value="alix/aip1 like domains"/>
    <property type="match status" value="1"/>
</dbReference>
<dbReference type="OrthoDB" id="10266451at2759"/>
<dbReference type="InterPro" id="IPR038499">
    <property type="entry name" value="BRO1_sf"/>
</dbReference>
<accession>A0A0B1S202</accession>
<evidence type="ECO:0000313" key="1">
    <source>
        <dbReference type="EMBL" id="KHJ77230.1"/>
    </source>
</evidence>
<sequence>MIECMAIWLSKHAAWVAGKDEVREVEAKECLSCLRRSAGMFAYVGANLSFFLLLRNTMVRLLL</sequence>
<dbReference type="AlphaFoldDB" id="A0A0B1S202"/>
<dbReference type="EMBL" id="KN610968">
    <property type="protein sequence ID" value="KHJ77230.1"/>
    <property type="molecule type" value="Genomic_DNA"/>
</dbReference>
<evidence type="ECO:0000313" key="2">
    <source>
        <dbReference type="Proteomes" id="UP000053660"/>
    </source>
</evidence>